<feature type="compositionally biased region" description="Polar residues" evidence="1">
    <location>
        <begin position="70"/>
        <end position="92"/>
    </location>
</feature>
<feature type="region of interest" description="Disordered" evidence="1">
    <location>
        <begin position="69"/>
        <end position="104"/>
    </location>
</feature>
<dbReference type="AlphaFoldDB" id="A0A2N5VTZ0"/>
<dbReference type="Proteomes" id="UP000235388">
    <property type="component" value="Unassembled WGS sequence"/>
</dbReference>
<dbReference type="OrthoDB" id="2496731at2759"/>
<organism evidence="2 3">
    <name type="scientific">Puccinia coronata f. sp. avenae</name>
    <dbReference type="NCBI Taxonomy" id="200324"/>
    <lineage>
        <taxon>Eukaryota</taxon>
        <taxon>Fungi</taxon>
        <taxon>Dikarya</taxon>
        <taxon>Basidiomycota</taxon>
        <taxon>Pucciniomycotina</taxon>
        <taxon>Pucciniomycetes</taxon>
        <taxon>Pucciniales</taxon>
        <taxon>Pucciniaceae</taxon>
        <taxon>Puccinia</taxon>
    </lineage>
</organism>
<gene>
    <name evidence="2" type="ORF">PCANC_06009</name>
</gene>
<feature type="compositionally biased region" description="Basic and acidic residues" evidence="1">
    <location>
        <begin position="1"/>
        <end position="20"/>
    </location>
</feature>
<name>A0A2N5VTZ0_9BASI</name>
<protein>
    <submittedName>
        <fullName evidence="2">Uncharacterized protein</fullName>
    </submittedName>
</protein>
<evidence type="ECO:0000313" key="3">
    <source>
        <dbReference type="Proteomes" id="UP000235388"/>
    </source>
</evidence>
<keyword evidence="3" id="KW-1185">Reference proteome</keyword>
<proteinExistence type="predicted"/>
<dbReference type="EMBL" id="PGCJ01000061">
    <property type="protein sequence ID" value="PLW53437.1"/>
    <property type="molecule type" value="Genomic_DNA"/>
</dbReference>
<comment type="caution">
    <text evidence="2">The sequence shown here is derived from an EMBL/GenBank/DDBJ whole genome shotgun (WGS) entry which is preliminary data.</text>
</comment>
<evidence type="ECO:0000313" key="2">
    <source>
        <dbReference type="EMBL" id="PLW53437.1"/>
    </source>
</evidence>
<accession>A0A2N5VTZ0</accession>
<evidence type="ECO:0000256" key="1">
    <source>
        <dbReference type="SAM" id="MobiDB-lite"/>
    </source>
</evidence>
<feature type="region of interest" description="Disordered" evidence="1">
    <location>
        <begin position="1"/>
        <end position="23"/>
    </location>
</feature>
<reference evidence="2 3" key="1">
    <citation type="submission" date="2017-11" db="EMBL/GenBank/DDBJ databases">
        <title>De novo assembly and phasing of dikaryotic genomes from two isolates of Puccinia coronata f. sp. avenae, the causal agent of oat crown rust.</title>
        <authorList>
            <person name="Miller M.E."/>
            <person name="Zhang Y."/>
            <person name="Omidvar V."/>
            <person name="Sperschneider J."/>
            <person name="Schwessinger B."/>
            <person name="Raley C."/>
            <person name="Palmer J.M."/>
            <person name="Garnica D."/>
            <person name="Upadhyaya N."/>
            <person name="Rathjen J."/>
            <person name="Taylor J.M."/>
            <person name="Park R.F."/>
            <person name="Dodds P.N."/>
            <person name="Hirsch C.D."/>
            <person name="Kianian S.F."/>
            <person name="Figueroa M."/>
        </authorList>
    </citation>
    <scope>NUCLEOTIDE SEQUENCE [LARGE SCALE GENOMIC DNA]</scope>
    <source>
        <strain evidence="2">12NC29</strain>
    </source>
</reference>
<sequence>MSDSEDRPMHGANHDSKDENLGNNILSSSRCLTSTSLPASFSTWAVGQPKCLTAWRGQNYFHSFNRAAPSWQSSSNIPTNQQNNGATRSATSRPRPENEGTLRPPWSPIICPVLHSSEQVDDDLISELGRMFPLSGTYGKLSEALTYVPSPRQYPVLLFGMLSIHQWQDGFRNSSGVLHGGRGRQESSAQIRARNFHFHPVFTTMVHTKSRQLLMSHELKVYSCDPPCDAPAGVESFLTLVLAYVNAQTPDFKDEYLPPGYMAHEPFAEASVNGLLRETLRHDRGKFRDLLLTNVLNTAGNEASEVVPTMGQLMRILMDKLGAPAKSADHTGARNSRATSHLRARMAFLRISTVKAYLAPAPGQQNRQWKRIDERLRWLNGQERSFQQAYFQLCMMKDKELFGRRRIGEIDVESIVLPLDEEVQEKVRNSDSAEN</sequence>